<sequence length="135" mass="14964">MIVLGVAFTIGMYYAFLDSPLLFAIGIAEGFFLFAYNLELFGGKFHNNWSTIIAWAILPIFAGSAIQTNSISLEVIILCGISSVITYILITTSRKYKHLIRNNGNHSEIKRCETILKLLTVGVLVGTAIFLVVRF</sequence>
<feature type="transmembrane region" description="Helical" evidence="1">
    <location>
        <begin position="12"/>
        <end position="36"/>
    </location>
</feature>
<evidence type="ECO:0000313" key="2">
    <source>
        <dbReference type="EMBL" id="AIF06868.1"/>
    </source>
</evidence>
<reference evidence="2" key="1">
    <citation type="journal article" date="2014" name="Genome Biol. Evol.">
        <title>Pangenome evidence for extensive interdomain horizontal transfer affecting lineage core and shell genes in uncultured planktonic thaumarchaeota and euryarchaeota.</title>
        <authorList>
            <person name="Deschamps P."/>
            <person name="Zivanovic Y."/>
            <person name="Moreira D."/>
            <person name="Rodriguez-Valera F."/>
            <person name="Lopez-Garcia P."/>
        </authorList>
    </citation>
    <scope>NUCLEOTIDE SEQUENCE</scope>
</reference>
<keyword evidence="1" id="KW-1133">Transmembrane helix</keyword>
<evidence type="ECO:0000256" key="1">
    <source>
        <dbReference type="SAM" id="Phobius"/>
    </source>
</evidence>
<accession>A0A075GYI1</accession>
<protein>
    <submittedName>
        <fullName evidence="2">Uncharacterized protein</fullName>
    </submittedName>
</protein>
<proteinExistence type="predicted"/>
<keyword evidence="1" id="KW-0472">Membrane</keyword>
<name>A0A075GYI1_9ARCH</name>
<dbReference type="EMBL" id="KF900783">
    <property type="protein sequence ID" value="AIF06868.1"/>
    <property type="molecule type" value="Genomic_DNA"/>
</dbReference>
<dbReference type="AlphaFoldDB" id="A0A075GYI1"/>
<feature type="transmembrane region" description="Helical" evidence="1">
    <location>
        <begin position="48"/>
        <end position="66"/>
    </location>
</feature>
<feature type="transmembrane region" description="Helical" evidence="1">
    <location>
        <begin position="72"/>
        <end position="93"/>
    </location>
</feature>
<feature type="transmembrane region" description="Helical" evidence="1">
    <location>
        <begin position="114"/>
        <end position="133"/>
    </location>
</feature>
<organism evidence="2">
    <name type="scientific">uncultured marine thaumarchaeote KM3_196_F10</name>
    <dbReference type="NCBI Taxonomy" id="1456086"/>
    <lineage>
        <taxon>Archaea</taxon>
        <taxon>Nitrososphaerota</taxon>
        <taxon>environmental samples</taxon>
    </lineage>
</organism>
<keyword evidence="1" id="KW-0812">Transmembrane</keyword>